<feature type="region of interest" description="Disordered" evidence="4">
    <location>
        <begin position="433"/>
        <end position="458"/>
    </location>
</feature>
<evidence type="ECO:0000256" key="1">
    <source>
        <dbReference type="ARBA" id="ARBA00022574"/>
    </source>
</evidence>
<dbReference type="InterPro" id="IPR015943">
    <property type="entry name" value="WD40/YVTN_repeat-like_dom_sf"/>
</dbReference>
<keyword evidence="5" id="KW-0732">Signal</keyword>
<dbReference type="InterPro" id="IPR036322">
    <property type="entry name" value="WD40_repeat_dom_sf"/>
</dbReference>
<dbReference type="AlphaFoldDB" id="G0U7U6"/>
<dbReference type="GO" id="GO:0036064">
    <property type="term" value="C:ciliary basal body"/>
    <property type="evidence" value="ECO:0007669"/>
    <property type="project" value="TreeGrafter"/>
</dbReference>
<feature type="region of interest" description="Disordered" evidence="4">
    <location>
        <begin position="1059"/>
        <end position="1080"/>
    </location>
</feature>
<keyword evidence="1" id="KW-0853">WD repeat</keyword>
<dbReference type="PANTHER" id="PTHR19853:SF1">
    <property type="entry name" value="TBC1 DOMAIN FAMILY MEMBER 31"/>
    <property type="match status" value="1"/>
</dbReference>
<keyword evidence="2" id="KW-0677">Repeat</keyword>
<feature type="compositionally biased region" description="Polar residues" evidence="4">
    <location>
        <begin position="442"/>
        <end position="454"/>
    </location>
</feature>
<feature type="coiled-coil region" evidence="3">
    <location>
        <begin position="816"/>
        <end position="865"/>
    </location>
</feature>
<name>G0U7U6_TRYVY</name>
<evidence type="ECO:0000256" key="3">
    <source>
        <dbReference type="SAM" id="Coils"/>
    </source>
</evidence>
<keyword evidence="3" id="KW-0175">Coiled coil</keyword>
<dbReference type="OMA" id="HPVDETC"/>
<dbReference type="PANTHER" id="PTHR19853">
    <property type="entry name" value="WD REPEAT CONTAINING PROTEIN 3 WDR3"/>
    <property type="match status" value="1"/>
</dbReference>
<evidence type="ECO:0008006" key="7">
    <source>
        <dbReference type="Google" id="ProtNLM"/>
    </source>
</evidence>
<feature type="region of interest" description="Disordered" evidence="4">
    <location>
        <begin position="364"/>
        <end position="393"/>
    </location>
</feature>
<accession>G0U7U6</accession>
<dbReference type="VEuPathDB" id="TriTrypDB:TvY486_1009990"/>
<dbReference type="InterPro" id="IPR051570">
    <property type="entry name" value="TBC1_cilium_biogenesis"/>
</dbReference>
<evidence type="ECO:0000313" key="6">
    <source>
        <dbReference type="EMBL" id="CCC51954.1"/>
    </source>
</evidence>
<feature type="chain" id="PRO_5003410040" description="Rab-GAP TBC domain-containing protein" evidence="5">
    <location>
        <begin position="22"/>
        <end position="1080"/>
    </location>
</feature>
<feature type="compositionally biased region" description="Basic and acidic residues" evidence="4">
    <location>
        <begin position="373"/>
        <end position="393"/>
    </location>
</feature>
<dbReference type="Gene3D" id="1.10.472.80">
    <property type="entry name" value="Ypt/Rab-GAP domain of gyp1p, domain 3"/>
    <property type="match status" value="1"/>
</dbReference>
<organism evidence="6">
    <name type="scientific">Trypanosoma vivax (strain Y486)</name>
    <dbReference type="NCBI Taxonomy" id="1055687"/>
    <lineage>
        <taxon>Eukaryota</taxon>
        <taxon>Discoba</taxon>
        <taxon>Euglenozoa</taxon>
        <taxon>Kinetoplastea</taxon>
        <taxon>Metakinetoplastina</taxon>
        <taxon>Trypanosomatida</taxon>
        <taxon>Trypanosomatidae</taxon>
        <taxon>Trypanosoma</taxon>
        <taxon>Duttonella</taxon>
    </lineage>
</organism>
<dbReference type="Gene3D" id="2.130.10.10">
    <property type="entry name" value="YVTN repeat-like/Quinoprotein amine dehydrogenase"/>
    <property type="match status" value="1"/>
</dbReference>
<evidence type="ECO:0000256" key="4">
    <source>
        <dbReference type="SAM" id="MobiDB-lite"/>
    </source>
</evidence>
<dbReference type="SUPFAM" id="SSF50978">
    <property type="entry name" value="WD40 repeat-like"/>
    <property type="match status" value="1"/>
</dbReference>
<sequence>MSVAISACTLCTALWPSGAKATASSGRILQVTLADKTARRFVHASFDPQDETVFYAATDKSEIYAFCMSRNVVKLFAALEYPVTSFDCVSGVGRPLLLCATEDGSLTWMDCTTSRILSRSKTPHRMAIHAIGTMGGCGTSKLAFTLSSDTLTVWDVVRMAPRANSCRSEMHAVGSFIAAHMGEKTIVTVESSGCVTAWEVPTLLQVRSVVAVSVRLRASSVCQKYVAVGGSNALVGLIRTDDFTSMGALTLSKDHAAVRSLTFVHDEMLVCELTNGIVVFVVLETFTIAFAMEVPFTLTLPKKLSIFALSGPSFAVFAHGDKLTVFHLPTARQCYLQLRRIDIAKNNPASPTVAHSFVQKVGDGRGGAKGATQKRDGEVVGGKKDDEGAERRQFTLRPNATQVAKWVKVNLVTKQRGISGDTADTYPEVAEQGSLCPESQKRSNNAARSQNDDNNGGEEIHLRKFLDEASLSANMKCLKRLLLRYGTFPDKYRPVTWRFLSKLPEKRFTAPQYAQLLSKGTHPSASSLIKPFPLDNKQTQESMEKVLSILAWHLPMFAVIHFLPLIVYPFLRVLKNDLQTTVELVLVFLSNWGQEFFQFYPHHPVALTTLLDELLRREDEQLHGYLERCGIMVETWGWLPLRSVYTDILTQAEWMQVMDHALFNEPLWLFLFHVRWMVSVRGEFFKQQGQQELTEFCLSVHDVDVNSVIAEAYRLQERCVRGELTKCYEYLRPFVNHAYPVAWECAEENIATMLKDMQLSLSHELRNRESRQRIKALSETLAEADVLKEVYAKGKQARVAAELSVKTEKWKGEVARKKEENEVRTMENMMRLQRMKRDVEHRMSLESLSADLISTRAQLAHLDDEGEREILNWKRAENLTNRELVRLESATRDRLAMAIKGIEKDEQCNTQCSATVSGSATNSASNKDTCTHLAAAADEATSFVTPLVEGHRSGLQSGDPLEVYRSLQNSAKQETGRSVASKLDTPPALHNCISGASLHHSAGTGVRQDDAFARAAALPTTNFPVASAASANTNKSRYRDTKNLLYDNLLDTSLTSTGKGAVGRKGVRGKGEPLATWHLR</sequence>
<protein>
    <recommendedName>
        <fullName evidence="7">Rab-GAP TBC domain-containing protein</fullName>
    </recommendedName>
</protein>
<evidence type="ECO:0000256" key="5">
    <source>
        <dbReference type="SAM" id="SignalP"/>
    </source>
</evidence>
<feature type="signal peptide" evidence="5">
    <location>
        <begin position="1"/>
        <end position="21"/>
    </location>
</feature>
<dbReference type="GO" id="GO:0060271">
    <property type="term" value="P:cilium assembly"/>
    <property type="evidence" value="ECO:0007669"/>
    <property type="project" value="TreeGrafter"/>
</dbReference>
<reference evidence="6" key="1">
    <citation type="journal article" date="2012" name="Proc. Natl. Acad. Sci. U.S.A.">
        <title>Antigenic diversity is generated by distinct evolutionary mechanisms in African trypanosome species.</title>
        <authorList>
            <person name="Jackson A.P."/>
            <person name="Berry A."/>
            <person name="Aslett M."/>
            <person name="Allison H.C."/>
            <person name="Burton P."/>
            <person name="Vavrova-Anderson J."/>
            <person name="Brown R."/>
            <person name="Browne H."/>
            <person name="Corton N."/>
            <person name="Hauser H."/>
            <person name="Gamble J."/>
            <person name="Gilderthorp R."/>
            <person name="Marcello L."/>
            <person name="McQuillan J."/>
            <person name="Otto T.D."/>
            <person name="Quail M.A."/>
            <person name="Sanders M.J."/>
            <person name="van Tonder A."/>
            <person name="Ginger M.L."/>
            <person name="Field M.C."/>
            <person name="Barry J.D."/>
            <person name="Hertz-Fowler C."/>
            <person name="Berriman M."/>
        </authorList>
    </citation>
    <scope>NUCLEOTIDE SEQUENCE</scope>
    <source>
        <strain evidence="6">Y486</strain>
    </source>
</reference>
<dbReference type="EMBL" id="HE573026">
    <property type="protein sequence ID" value="CCC51954.1"/>
    <property type="molecule type" value="Genomic_DNA"/>
</dbReference>
<proteinExistence type="predicted"/>
<gene>
    <name evidence="6" type="ORF">TVY486_1009990</name>
</gene>
<evidence type="ECO:0000256" key="2">
    <source>
        <dbReference type="ARBA" id="ARBA00022737"/>
    </source>
</evidence>